<evidence type="ECO:0000313" key="10">
    <source>
        <dbReference type="EMBL" id="TSE30329.1"/>
    </source>
</evidence>
<comment type="pathway">
    <text evidence="7">Metabolic intermediate biosynthesis; chorismate biosynthesis; chorismate from D-erythrose 4-phosphate and phosphoenolpyruvate: step 5/7.</text>
</comment>
<dbReference type="GO" id="GO:0005829">
    <property type="term" value="C:cytosol"/>
    <property type="evidence" value="ECO:0007669"/>
    <property type="project" value="TreeGrafter"/>
</dbReference>
<gene>
    <name evidence="10" type="primary">aroL</name>
    <name evidence="7" type="synonym">aroK</name>
    <name evidence="10" type="ORF">Tther_01033</name>
</gene>
<keyword evidence="3 7" id="KW-0547">Nucleotide-binding</keyword>
<dbReference type="GO" id="GO:0009073">
    <property type="term" value="P:aromatic amino acid family biosynthetic process"/>
    <property type="evidence" value="ECO:0007669"/>
    <property type="project" value="UniProtKB-KW"/>
</dbReference>
<name>A0A554X3B2_9BURK</name>
<keyword evidence="1 7" id="KW-0028">Amino-acid biosynthesis</keyword>
<keyword evidence="5 7" id="KW-0067">ATP-binding</keyword>
<reference evidence="10 11" key="1">
    <citation type="submission" date="2019-07" db="EMBL/GenBank/DDBJ databases">
        <title>Tepidimonas thermarum AA-1 draft genome.</title>
        <authorList>
            <person name="Da Costa M.S."/>
            <person name="Froufe H.J.C."/>
            <person name="Egas C."/>
            <person name="Albuquerque L."/>
        </authorList>
    </citation>
    <scope>NUCLEOTIDE SEQUENCE [LARGE SCALE GENOMIC DNA]</scope>
    <source>
        <strain evidence="10 11">AA-1</strain>
    </source>
</reference>
<dbReference type="InterPro" id="IPR000623">
    <property type="entry name" value="Shikimate_kinase/TSH1"/>
</dbReference>
<evidence type="ECO:0000313" key="11">
    <source>
        <dbReference type="Proteomes" id="UP000318542"/>
    </source>
</evidence>
<evidence type="ECO:0000256" key="4">
    <source>
        <dbReference type="ARBA" id="ARBA00022777"/>
    </source>
</evidence>
<dbReference type="GO" id="GO:0008652">
    <property type="term" value="P:amino acid biosynthetic process"/>
    <property type="evidence" value="ECO:0007669"/>
    <property type="project" value="UniProtKB-KW"/>
</dbReference>
<keyword evidence="6 7" id="KW-0057">Aromatic amino acid biosynthesis</keyword>
<dbReference type="InterPro" id="IPR001387">
    <property type="entry name" value="Cro/C1-type_HTH"/>
</dbReference>
<feature type="domain" description="HTH cro/C1-type" evidence="9">
    <location>
        <begin position="58"/>
        <end position="112"/>
    </location>
</feature>
<sequence length="341" mass="37271">MKASSTEEPLRRDGGAPPADVRPDPVLQLTLPVRTEPEPDPAGGEPRVPFLVALGERVRLLRSRRGMTRKAVALAADVSERHLANLEYGAGNASILVLVQVARALQCPLAELLGDVSTSSPEWLLIRELLQGRDEAELRRARLKLGELFGAGGGVDRVGRQGRIALIGLRGAGKSTLGRRLADALGYPFVELSREIEQFAGCSISEIHALYGAVAYRRYERRALEEAIQIYPEVVIATPGGLVSDPTNFNLLLQHCTTVWLKADPADHMRRVAAQGDLRPMAASAEAMEDLKRILAGRSAFYAKADLTIDTSAQPLEETFERLRREVLNWLHGQADRVPAN</sequence>
<protein>
    <recommendedName>
        <fullName evidence="7">Shikimate kinase</fullName>
        <shortName evidence="7">SK</shortName>
        <ecNumber evidence="7">2.7.1.71</ecNumber>
    </recommendedName>
</protein>
<comment type="cofactor">
    <cofactor evidence="7">
        <name>Mg(2+)</name>
        <dbReference type="ChEBI" id="CHEBI:18420"/>
    </cofactor>
    <text evidence="7">Binds 1 Mg(2+) ion per subunit.</text>
</comment>
<feature type="binding site" evidence="7">
    <location>
        <position position="175"/>
    </location>
    <ligand>
        <name>Mg(2+)</name>
        <dbReference type="ChEBI" id="CHEBI:18420"/>
    </ligand>
</feature>
<dbReference type="Pfam" id="PF01202">
    <property type="entry name" value="SKI"/>
    <property type="match status" value="1"/>
</dbReference>
<dbReference type="UniPathway" id="UPA00053">
    <property type="reaction ID" value="UER00088"/>
</dbReference>
<feature type="binding site" evidence="7">
    <location>
        <begin position="171"/>
        <end position="176"/>
    </location>
    <ligand>
        <name>ATP</name>
        <dbReference type="ChEBI" id="CHEBI:30616"/>
    </ligand>
</feature>
<comment type="catalytic activity">
    <reaction evidence="7">
        <text>shikimate + ATP = 3-phosphoshikimate + ADP + H(+)</text>
        <dbReference type="Rhea" id="RHEA:13121"/>
        <dbReference type="ChEBI" id="CHEBI:15378"/>
        <dbReference type="ChEBI" id="CHEBI:30616"/>
        <dbReference type="ChEBI" id="CHEBI:36208"/>
        <dbReference type="ChEBI" id="CHEBI:145989"/>
        <dbReference type="ChEBI" id="CHEBI:456216"/>
        <dbReference type="EC" id="2.7.1.71"/>
    </reaction>
</comment>
<proteinExistence type="inferred from homology"/>
<dbReference type="PRINTS" id="PR01100">
    <property type="entry name" value="SHIKIMTKNASE"/>
</dbReference>
<dbReference type="CDD" id="cd00093">
    <property type="entry name" value="HTH_XRE"/>
    <property type="match status" value="1"/>
</dbReference>
<comment type="similarity">
    <text evidence="7">Belongs to the shikimate kinase family.</text>
</comment>
<dbReference type="Proteomes" id="UP000318542">
    <property type="component" value="Unassembled WGS sequence"/>
</dbReference>
<dbReference type="EC" id="2.7.1.71" evidence="7"/>
<dbReference type="SMART" id="SM00530">
    <property type="entry name" value="HTH_XRE"/>
    <property type="match status" value="1"/>
</dbReference>
<evidence type="ECO:0000256" key="3">
    <source>
        <dbReference type="ARBA" id="ARBA00022741"/>
    </source>
</evidence>
<dbReference type="AlphaFoldDB" id="A0A554X3B2"/>
<evidence type="ECO:0000256" key="1">
    <source>
        <dbReference type="ARBA" id="ARBA00022605"/>
    </source>
</evidence>
<keyword evidence="11" id="KW-1185">Reference proteome</keyword>
<keyword evidence="7" id="KW-0479">Metal-binding</keyword>
<dbReference type="GO" id="GO:0009423">
    <property type="term" value="P:chorismate biosynthetic process"/>
    <property type="evidence" value="ECO:0007669"/>
    <property type="project" value="UniProtKB-UniRule"/>
</dbReference>
<feature type="binding site" evidence="7">
    <location>
        <position position="298"/>
    </location>
    <ligand>
        <name>substrate</name>
    </ligand>
</feature>
<keyword evidence="7" id="KW-0963">Cytoplasm</keyword>
<keyword evidence="2 7" id="KW-0808">Transferase</keyword>
<keyword evidence="7" id="KW-0460">Magnesium</keyword>
<dbReference type="Gene3D" id="3.40.50.300">
    <property type="entry name" value="P-loop containing nucleotide triphosphate hydrolases"/>
    <property type="match status" value="1"/>
</dbReference>
<dbReference type="PANTHER" id="PTHR21087:SF16">
    <property type="entry name" value="SHIKIMATE KINASE 1, CHLOROPLASTIC"/>
    <property type="match status" value="1"/>
</dbReference>
<dbReference type="GO" id="GO:0004765">
    <property type="term" value="F:shikimate kinase activity"/>
    <property type="evidence" value="ECO:0007669"/>
    <property type="project" value="UniProtKB-UniRule"/>
</dbReference>
<organism evidence="10 11">
    <name type="scientific">Tepidimonas thermarum</name>
    <dbReference type="NCBI Taxonomy" id="335431"/>
    <lineage>
        <taxon>Bacteria</taxon>
        <taxon>Pseudomonadati</taxon>
        <taxon>Pseudomonadota</taxon>
        <taxon>Betaproteobacteria</taxon>
        <taxon>Burkholderiales</taxon>
        <taxon>Tepidimonas</taxon>
    </lineage>
</organism>
<keyword evidence="4 7" id="KW-0418">Kinase</keyword>
<dbReference type="SUPFAM" id="SSF47413">
    <property type="entry name" value="lambda repressor-like DNA-binding domains"/>
    <property type="match status" value="1"/>
</dbReference>
<comment type="subunit">
    <text evidence="7">Monomer.</text>
</comment>
<feature type="binding site" evidence="7">
    <location>
        <position position="314"/>
    </location>
    <ligand>
        <name>ATP</name>
        <dbReference type="ChEBI" id="CHEBI:30616"/>
    </ligand>
</feature>
<evidence type="ECO:0000256" key="7">
    <source>
        <dbReference type="HAMAP-Rule" id="MF_00109"/>
    </source>
</evidence>
<dbReference type="EMBL" id="VJOL01000014">
    <property type="protein sequence ID" value="TSE30329.1"/>
    <property type="molecule type" value="Genomic_DNA"/>
</dbReference>
<dbReference type="Gene3D" id="1.10.260.40">
    <property type="entry name" value="lambda repressor-like DNA-binding domains"/>
    <property type="match status" value="1"/>
</dbReference>
<dbReference type="GO" id="GO:0005524">
    <property type="term" value="F:ATP binding"/>
    <property type="evidence" value="ECO:0007669"/>
    <property type="project" value="UniProtKB-UniRule"/>
</dbReference>
<dbReference type="GO" id="GO:0000287">
    <property type="term" value="F:magnesium ion binding"/>
    <property type="evidence" value="ECO:0007669"/>
    <property type="project" value="UniProtKB-UniRule"/>
</dbReference>
<dbReference type="GO" id="GO:0003677">
    <property type="term" value="F:DNA binding"/>
    <property type="evidence" value="ECO:0007669"/>
    <property type="project" value="InterPro"/>
</dbReference>
<feature type="region of interest" description="Disordered" evidence="8">
    <location>
        <begin position="1"/>
        <end position="47"/>
    </location>
</feature>
<evidence type="ECO:0000256" key="5">
    <source>
        <dbReference type="ARBA" id="ARBA00022840"/>
    </source>
</evidence>
<dbReference type="HAMAP" id="MF_00109">
    <property type="entry name" value="Shikimate_kinase"/>
    <property type="match status" value="1"/>
</dbReference>
<accession>A0A554X3B2</accession>
<dbReference type="InterPro" id="IPR031322">
    <property type="entry name" value="Shikimate/glucono_kinase"/>
</dbReference>
<dbReference type="NCBIfam" id="NF006015">
    <property type="entry name" value="PRK08154.1"/>
    <property type="match status" value="1"/>
</dbReference>
<feature type="binding site" evidence="7">
    <location>
        <position position="279"/>
    </location>
    <ligand>
        <name>ATP</name>
        <dbReference type="ChEBI" id="CHEBI:30616"/>
    </ligand>
</feature>
<evidence type="ECO:0000256" key="6">
    <source>
        <dbReference type="ARBA" id="ARBA00023141"/>
    </source>
</evidence>
<evidence type="ECO:0000256" key="2">
    <source>
        <dbReference type="ARBA" id="ARBA00022679"/>
    </source>
</evidence>
<comment type="caution">
    <text evidence="10">The sequence shown here is derived from an EMBL/GenBank/DDBJ whole genome shotgun (WGS) entry which is preliminary data.</text>
</comment>
<feature type="binding site" evidence="7">
    <location>
        <position position="240"/>
    </location>
    <ligand>
        <name>substrate</name>
    </ligand>
</feature>
<comment type="caution">
    <text evidence="7">Lacks conserved residue(s) required for the propagation of feature annotation.</text>
</comment>
<dbReference type="CDD" id="cd00464">
    <property type="entry name" value="SK"/>
    <property type="match status" value="1"/>
</dbReference>
<evidence type="ECO:0000259" key="9">
    <source>
        <dbReference type="PROSITE" id="PS50943"/>
    </source>
</evidence>
<evidence type="ECO:0000256" key="8">
    <source>
        <dbReference type="SAM" id="MobiDB-lite"/>
    </source>
</evidence>
<feature type="binding site" evidence="7">
    <location>
        <position position="217"/>
    </location>
    <ligand>
        <name>substrate</name>
    </ligand>
</feature>
<dbReference type="InterPro" id="IPR010982">
    <property type="entry name" value="Lambda_DNA-bd_dom_sf"/>
</dbReference>
<dbReference type="InterPro" id="IPR027417">
    <property type="entry name" value="P-loop_NTPase"/>
</dbReference>
<dbReference type="PROSITE" id="PS50943">
    <property type="entry name" value="HTH_CROC1"/>
    <property type="match status" value="1"/>
</dbReference>
<comment type="subcellular location">
    <subcellularLocation>
        <location evidence="7">Cytoplasm</location>
    </subcellularLocation>
</comment>
<dbReference type="PANTHER" id="PTHR21087">
    <property type="entry name" value="SHIKIMATE KINASE"/>
    <property type="match status" value="1"/>
</dbReference>
<dbReference type="Pfam" id="PF01381">
    <property type="entry name" value="HTH_3"/>
    <property type="match status" value="1"/>
</dbReference>
<comment type="function">
    <text evidence="7">Catalyzes the specific phosphorylation of the 3-hydroxyl group of shikimic acid using ATP as a cosubstrate.</text>
</comment>
<dbReference type="SUPFAM" id="SSF52540">
    <property type="entry name" value="P-loop containing nucleoside triphosphate hydrolases"/>
    <property type="match status" value="1"/>
</dbReference>